<keyword evidence="3" id="KW-1185">Reference proteome</keyword>
<gene>
    <name evidence="2" type="ORF">MKY91_02115</name>
</gene>
<dbReference type="Proteomes" id="UP001418796">
    <property type="component" value="Unassembled WGS sequence"/>
</dbReference>
<accession>A0ABU9VE89</accession>
<dbReference type="InterPro" id="IPR036812">
    <property type="entry name" value="NAD(P)_OxRdtase_dom_sf"/>
</dbReference>
<dbReference type="EMBL" id="JBCITK010000001">
    <property type="protein sequence ID" value="MEN0641955.1"/>
    <property type="molecule type" value="Genomic_DNA"/>
</dbReference>
<protein>
    <submittedName>
        <fullName evidence="2">Aldo/keto reductase</fullName>
    </submittedName>
</protein>
<organism evidence="2 3">
    <name type="scientific">Alkalicoccobacillus gibsonii</name>
    <dbReference type="NCBI Taxonomy" id="79881"/>
    <lineage>
        <taxon>Bacteria</taxon>
        <taxon>Bacillati</taxon>
        <taxon>Bacillota</taxon>
        <taxon>Bacilli</taxon>
        <taxon>Bacillales</taxon>
        <taxon>Bacillaceae</taxon>
        <taxon>Alkalicoccobacillus</taxon>
    </lineage>
</organism>
<dbReference type="RefSeq" id="WP_343129122.1">
    <property type="nucleotide sequence ID" value="NZ_JBCITK010000001.1"/>
</dbReference>
<proteinExistence type="predicted"/>
<evidence type="ECO:0000313" key="2">
    <source>
        <dbReference type="EMBL" id="MEN0641955.1"/>
    </source>
</evidence>
<name>A0ABU9VE89_9BACI</name>
<dbReference type="PANTHER" id="PTHR42686">
    <property type="entry name" value="GH17980P-RELATED"/>
    <property type="match status" value="1"/>
</dbReference>
<evidence type="ECO:0000259" key="1">
    <source>
        <dbReference type="Pfam" id="PF00248"/>
    </source>
</evidence>
<dbReference type="CDD" id="cd19152">
    <property type="entry name" value="AKR_AKR15A"/>
    <property type="match status" value="1"/>
</dbReference>
<reference evidence="2 3" key="1">
    <citation type="submission" date="2024-03" db="EMBL/GenBank/DDBJ databases">
        <title>Bacilli Hybrid Assemblies.</title>
        <authorList>
            <person name="Kovac J."/>
        </authorList>
    </citation>
    <scope>NUCLEOTIDE SEQUENCE [LARGE SCALE GENOMIC DNA]</scope>
    <source>
        <strain evidence="2 3">FSL R7-0666</strain>
    </source>
</reference>
<dbReference type="Gene3D" id="3.20.20.100">
    <property type="entry name" value="NADP-dependent oxidoreductase domain"/>
    <property type="match status" value="1"/>
</dbReference>
<dbReference type="InterPro" id="IPR020471">
    <property type="entry name" value="AKR"/>
</dbReference>
<dbReference type="SUPFAM" id="SSF51430">
    <property type="entry name" value="NAD(P)-linked oxidoreductase"/>
    <property type="match status" value="1"/>
</dbReference>
<dbReference type="InterPro" id="IPR023210">
    <property type="entry name" value="NADP_OxRdtase_dom"/>
</dbReference>
<comment type="caution">
    <text evidence="2">The sequence shown here is derived from an EMBL/GenBank/DDBJ whole genome shotgun (WGS) entry which is preliminary data.</text>
</comment>
<dbReference type="PANTHER" id="PTHR42686:SF1">
    <property type="entry name" value="GH17980P-RELATED"/>
    <property type="match status" value="1"/>
</dbReference>
<evidence type="ECO:0000313" key="3">
    <source>
        <dbReference type="Proteomes" id="UP001418796"/>
    </source>
</evidence>
<feature type="domain" description="NADP-dependent oxidoreductase" evidence="1">
    <location>
        <begin position="11"/>
        <end position="314"/>
    </location>
</feature>
<dbReference type="Pfam" id="PF00248">
    <property type="entry name" value="Aldo_ket_red"/>
    <property type="match status" value="1"/>
</dbReference>
<sequence length="328" mass="36361">MNHKNELLTHKIGLGTAPLGNMFREVPEEEAQATIEAAWEAGIRYYDTAPFYGAGLAELRLGNFLSKRNRDEFVLSTKVGRVIEDETEEKEGLFAYGRTNKVTTDYTAEATHASIDQSMERLQTNRLDFVFVHDLSPDFHGDEWIAKFEEARTGAFRVLDDLKEQGVIKGWGLGVNTTIPIELALQLEEVHPTISLQATQYTLLDHEDTLRRMMPEVEQSNASIVVGAPYSSGALLGGDNYNYGDIPQDVQTKINSLNEVAESHGVSLKAAALQFSLAHPAVAAVIPGSTRPDRIEEDLNALQEKIPEAFWQELIEKQLISAVAPLPL</sequence>